<keyword evidence="3" id="KW-1185">Reference proteome</keyword>
<accession>A0ABT7T332</accession>
<sequence>MLAVVVGGVGIAWTVSTPRGGDALVDRHAGVDRDRALTRPQPSAPIGVSNALGAPIPEPPVRATPRDVEDWVARTLPVAGPILPVGDDVGGTVRIERVGDASVAVRLQGLTVPPGHRSLRIVLSRQVALDTAALAAAHTLTAVPAVAGDTSIVTDPTSLEADVRTVAVLDDDSGEVLGVALLVPVD</sequence>
<feature type="region of interest" description="Disordered" evidence="1">
    <location>
        <begin position="37"/>
        <end position="62"/>
    </location>
</feature>
<proteinExistence type="predicted"/>
<reference evidence="2 3" key="1">
    <citation type="submission" date="2023-06" db="EMBL/GenBank/DDBJ databases">
        <authorList>
            <person name="Feng G."/>
            <person name="Li J."/>
            <person name="Zhu H."/>
        </authorList>
    </citation>
    <scope>NUCLEOTIDE SEQUENCE [LARGE SCALE GENOMIC DNA]</scope>
    <source>
        <strain evidence="2 3">RHCKG23</strain>
    </source>
</reference>
<name>A0ABT7T332_9MICO</name>
<dbReference type="Proteomes" id="UP001237823">
    <property type="component" value="Unassembled WGS sequence"/>
</dbReference>
<gene>
    <name evidence="2" type="ORF">QUG92_02620</name>
</gene>
<dbReference type="EMBL" id="JAUCML010000002">
    <property type="protein sequence ID" value="MDM7883987.1"/>
    <property type="molecule type" value="Genomic_DNA"/>
</dbReference>
<evidence type="ECO:0000313" key="3">
    <source>
        <dbReference type="Proteomes" id="UP001237823"/>
    </source>
</evidence>
<evidence type="ECO:0000313" key="2">
    <source>
        <dbReference type="EMBL" id="MDM7883987.1"/>
    </source>
</evidence>
<organism evidence="2 3">
    <name type="scientific">Curtobacterium citri</name>
    <dbReference type="NCBI Taxonomy" id="3055139"/>
    <lineage>
        <taxon>Bacteria</taxon>
        <taxon>Bacillati</taxon>
        <taxon>Actinomycetota</taxon>
        <taxon>Actinomycetes</taxon>
        <taxon>Micrococcales</taxon>
        <taxon>Microbacteriaceae</taxon>
        <taxon>Curtobacterium</taxon>
    </lineage>
</organism>
<evidence type="ECO:0000256" key="1">
    <source>
        <dbReference type="SAM" id="MobiDB-lite"/>
    </source>
</evidence>
<comment type="caution">
    <text evidence="2">The sequence shown here is derived from an EMBL/GenBank/DDBJ whole genome shotgun (WGS) entry which is preliminary data.</text>
</comment>
<dbReference type="RefSeq" id="WP_289457579.1">
    <property type="nucleotide sequence ID" value="NZ_JAUCML010000002.1"/>
</dbReference>
<protein>
    <recommendedName>
        <fullName evidence="4">SAF domain-containing protein</fullName>
    </recommendedName>
</protein>
<evidence type="ECO:0008006" key="4">
    <source>
        <dbReference type="Google" id="ProtNLM"/>
    </source>
</evidence>